<sequence>MATNEYTLYNFHGLCDTIYSFSQRHHCFGHSSQLDYNGCGLYSASNASKINTIANFYATSPSLPYFLDKPRQQFPYVVKDCLITTKVGHKDVLLWSTRATISGHCLETNSDKRHHYSSDDSVSCGPFRHNSHKTCQLFGSDDQYVKPIIELKANDLSEVQSNSRNKITFYRFSEDSMNEDLDITLDVFNEIDVEDVATNESAFEWCDRNSVIDNQLIISYKTDDVIHLYDLEDNESINAFKPNSMDAQRQIGLQWTQYNPNVFFYGETNQILCYDSRGGKPVITVMDTKHNDNQYKWETFHKFMPSKLNEYQLFVATDYHIFINDCRFAKHNLMQLNHMIPTNVVRNLKSLVVECDEEKREIVVTSDLKHNCLMSFKRLTDVTALSSLHLPLHASTPIDTNIQFEEYIYRGVQLIDSGDKSGFSLAVVTQFGDIFMQDFYWNRSDPMNGQLSVGHFRDRTCASGLGSKDFTLSTEVKEYLKVVNDFLFNIEKAKVVELDDIRQCVHCCADRVCKLVANECHCRDLVAVAPTLPPDPIGKKSRITLNELLSDGRYFEQELVDNFKRLEDSQYLDQNVDNYTKSLLE</sequence>
<proteinExistence type="predicted"/>
<feature type="non-terminal residue" evidence="1">
    <location>
        <position position="1"/>
    </location>
</feature>
<dbReference type="SUPFAM" id="SSF50978">
    <property type="entry name" value="WD40 repeat-like"/>
    <property type="match status" value="1"/>
</dbReference>
<keyword evidence="2" id="KW-1185">Reference proteome</keyword>
<evidence type="ECO:0000313" key="1">
    <source>
        <dbReference type="EMBL" id="CAD7653891.1"/>
    </source>
</evidence>
<dbReference type="AlphaFoldDB" id="A0A7R9QPP7"/>
<dbReference type="OrthoDB" id="2382881at2759"/>
<dbReference type="EMBL" id="OC922045">
    <property type="protein sequence ID" value="CAD7653891.1"/>
    <property type="molecule type" value="Genomic_DNA"/>
</dbReference>
<name>A0A7R9QPP7_9ACAR</name>
<gene>
    <name evidence="1" type="ORF">ONB1V03_LOCUS10542</name>
</gene>
<protein>
    <submittedName>
        <fullName evidence="1">Uncharacterized protein</fullName>
    </submittedName>
</protein>
<evidence type="ECO:0000313" key="2">
    <source>
        <dbReference type="Proteomes" id="UP000728032"/>
    </source>
</evidence>
<reference evidence="1" key="1">
    <citation type="submission" date="2020-11" db="EMBL/GenBank/DDBJ databases">
        <authorList>
            <person name="Tran Van P."/>
        </authorList>
    </citation>
    <scope>NUCLEOTIDE SEQUENCE</scope>
</reference>
<dbReference type="InterPro" id="IPR036322">
    <property type="entry name" value="WD40_repeat_dom_sf"/>
</dbReference>
<dbReference type="EMBL" id="CAJPVJ010007220">
    <property type="protein sequence ID" value="CAG2171078.1"/>
    <property type="molecule type" value="Genomic_DNA"/>
</dbReference>
<accession>A0A7R9QPP7</accession>
<organism evidence="1">
    <name type="scientific">Oppiella nova</name>
    <dbReference type="NCBI Taxonomy" id="334625"/>
    <lineage>
        <taxon>Eukaryota</taxon>
        <taxon>Metazoa</taxon>
        <taxon>Ecdysozoa</taxon>
        <taxon>Arthropoda</taxon>
        <taxon>Chelicerata</taxon>
        <taxon>Arachnida</taxon>
        <taxon>Acari</taxon>
        <taxon>Acariformes</taxon>
        <taxon>Sarcoptiformes</taxon>
        <taxon>Oribatida</taxon>
        <taxon>Brachypylina</taxon>
        <taxon>Oppioidea</taxon>
        <taxon>Oppiidae</taxon>
        <taxon>Oppiella</taxon>
    </lineage>
</organism>
<dbReference type="Proteomes" id="UP000728032">
    <property type="component" value="Unassembled WGS sequence"/>
</dbReference>